<dbReference type="PANTHER" id="PTHR28259">
    <property type="entry name" value="FLUORIDE EXPORT PROTEIN 1-RELATED"/>
    <property type="match status" value="1"/>
</dbReference>
<protein>
    <recommendedName>
        <fullName evidence="10">Fluoride-specific ion channel FluC</fullName>
    </recommendedName>
</protein>
<comment type="activity regulation">
    <text evidence="10">Na(+) is not transported, but it plays an essential structural role and its presence is essential for fluoride channel function.</text>
</comment>
<evidence type="ECO:0000313" key="11">
    <source>
        <dbReference type="EMBL" id="SER83894.1"/>
    </source>
</evidence>
<comment type="similarity">
    <text evidence="7 10">Belongs to the fluoride channel Fluc/FEX (TC 1.A.43) family.</text>
</comment>
<keyword evidence="12" id="KW-1185">Reference proteome</keyword>
<evidence type="ECO:0000256" key="10">
    <source>
        <dbReference type="HAMAP-Rule" id="MF_00454"/>
    </source>
</evidence>
<dbReference type="GO" id="GO:0140114">
    <property type="term" value="P:cellular detoxification of fluoride"/>
    <property type="evidence" value="ECO:0007669"/>
    <property type="project" value="UniProtKB-UniRule"/>
</dbReference>
<reference evidence="12" key="1">
    <citation type="submission" date="2016-10" db="EMBL/GenBank/DDBJ databases">
        <authorList>
            <person name="Varghese N."/>
            <person name="Submissions S."/>
        </authorList>
    </citation>
    <scope>NUCLEOTIDE SEQUENCE [LARGE SCALE GENOMIC DNA]</scope>
    <source>
        <strain evidence="12">DSM 20524</strain>
    </source>
</reference>
<dbReference type="PANTHER" id="PTHR28259:SF1">
    <property type="entry name" value="FLUORIDE EXPORT PROTEIN 1-RELATED"/>
    <property type="match status" value="1"/>
</dbReference>
<keyword evidence="10" id="KW-0479">Metal-binding</keyword>
<dbReference type="HAMAP" id="MF_00454">
    <property type="entry name" value="FluC"/>
    <property type="match status" value="1"/>
</dbReference>
<dbReference type="GO" id="GO:0046872">
    <property type="term" value="F:metal ion binding"/>
    <property type="evidence" value="ECO:0007669"/>
    <property type="project" value="UniProtKB-KW"/>
</dbReference>
<dbReference type="Pfam" id="PF02537">
    <property type="entry name" value="CRCB"/>
    <property type="match status" value="1"/>
</dbReference>
<dbReference type="InterPro" id="IPR003691">
    <property type="entry name" value="FluC"/>
</dbReference>
<dbReference type="GO" id="GO:0005886">
    <property type="term" value="C:plasma membrane"/>
    <property type="evidence" value="ECO:0007669"/>
    <property type="project" value="UniProtKB-SubCell"/>
</dbReference>
<evidence type="ECO:0000256" key="2">
    <source>
        <dbReference type="ARBA" id="ARBA00022475"/>
    </source>
</evidence>
<feature type="transmembrane region" description="Helical" evidence="10">
    <location>
        <begin position="92"/>
        <end position="112"/>
    </location>
</feature>
<sequence>MEILYAVLAVGLGGFLGGMGRWALSLIPRARVGTFAANMIAAVVLGIAVSGPGLVPLALGSGFAGALSTWSTLAKEIGGLARAKQWRVLTRYVLATVVIGIIAAHRGTVWAGRISGTF</sequence>
<comment type="catalytic activity">
    <reaction evidence="8">
        <text>fluoride(in) = fluoride(out)</text>
        <dbReference type="Rhea" id="RHEA:76159"/>
        <dbReference type="ChEBI" id="CHEBI:17051"/>
    </reaction>
    <physiologicalReaction direction="left-to-right" evidence="8">
        <dbReference type="Rhea" id="RHEA:76160"/>
    </physiologicalReaction>
</comment>
<keyword evidence="3 10" id="KW-0812">Transmembrane</keyword>
<dbReference type="AlphaFoldDB" id="A0A1H9SFZ4"/>
<dbReference type="Proteomes" id="UP000198929">
    <property type="component" value="Unassembled WGS sequence"/>
</dbReference>
<evidence type="ECO:0000256" key="4">
    <source>
        <dbReference type="ARBA" id="ARBA00022989"/>
    </source>
</evidence>
<keyword evidence="10" id="KW-0406">Ion transport</keyword>
<keyword evidence="10" id="KW-0915">Sodium</keyword>
<keyword evidence="6 10" id="KW-0407">Ion channel</keyword>
<comment type="subcellular location">
    <subcellularLocation>
        <location evidence="1 10">Cell membrane</location>
        <topology evidence="1 10">Multi-pass membrane protein</topology>
    </subcellularLocation>
</comment>
<keyword evidence="2 10" id="KW-1003">Cell membrane</keyword>
<keyword evidence="10" id="KW-0813">Transport</keyword>
<dbReference type="GO" id="GO:0062054">
    <property type="term" value="F:fluoride channel activity"/>
    <property type="evidence" value="ECO:0007669"/>
    <property type="project" value="UniProtKB-UniRule"/>
</dbReference>
<keyword evidence="4 10" id="KW-1133">Transmembrane helix</keyword>
<feature type="transmembrane region" description="Helical" evidence="10">
    <location>
        <begin position="36"/>
        <end position="59"/>
    </location>
</feature>
<feature type="binding site" evidence="10">
    <location>
        <position position="65"/>
    </location>
    <ligand>
        <name>Na(+)</name>
        <dbReference type="ChEBI" id="CHEBI:29101"/>
        <note>structural</note>
    </ligand>
</feature>
<evidence type="ECO:0000313" key="12">
    <source>
        <dbReference type="Proteomes" id="UP000198929"/>
    </source>
</evidence>
<keyword evidence="5 10" id="KW-0472">Membrane</keyword>
<organism evidence="11 12">
    <name type="scientific">Corynebacterium cystitidis DSM 20524</name>
    <dbReference type="NCBI Taxonomy" id="1121357"/>
    <lineage>
        <taxon>Bacteria</taxon>
        <taxon>Bacillati</taxon>
        <taxon>Actinomycetota</taxon>
        <taxon>Actinomycetes</taxon>
        <taxon>Mycobacteriales</taxon>
        <taxon>Corynebacteriaceae</taxon>
        <taxon>Corynebacterium</taxon>
    </lineage>
</organism>
<name>A0A1H9SFZ4_9CORY</name>
<evidence type="ECO:0000256" key="3">
    <source>
        <dbReference type="ARBA" id="ARBA00022692"/>
    </source>
</evidence>
<evidence type="ECO:0000256" key="9">
    <source>
        <dbReference type="ARBA" id="ARBA00049940"/>
    </source>
</evidence>
<dbReference type="EMBL" id="FOGQ01000004">
    <property type="protein sequence ID" value="SER83894.1"/>
    <property type="molecule type" value="Genomic_DNA"/>
</dbReference>
<evidence type="ECO:0000256" key="7">
    <source>
        <dbReference type="ARBA" id="ARBA00035120"/>
    </source>
</evidence>
<dbReference type="RefSeq" id="WP_092257393.1">
    <property type="nucleotide sequence ID" value="NZ_CP047199.1"/>
</dbReference>
<accession>A0A1H9SFZ4</accession>
<evidence type="ECO:0000256" key="5">
    <source>
        <dbReference type="ARBA" id="ARBA00023136"/>
    </source>
</evidence>
<feature type="transmembrane region" description="Helical" evidence="10">
    <location>
        <begin position="6"/>
        <end position="24"/>
    </location>
</feature>
<evidence type="ECO:0000256" key="6">
    <source>
        <dbReference type="ARBA" id="ARBA00023303"/>
    </source>
</evidence>
<evidence type="ECO:0000256" key="1">
    <source>
        <dbReference type="ARBA" id="ARBA00004651"/>
    </source>
</evidence>
<dbReference type="STRING" id="1121357.SAMN05661109_01103"/>
<gene>
    <name evidence="10" type="primary">fluC</name>
    <name evidence="10" type="synonym">crcB</name>
    <name evidence="11" type="ORF">SAMN05661109_01103</name>
</gene>
<proteinExistence type="inferred from homology"/>
<comment type="function">
    <text evidence="9 10">Fluoride-specific ion channel. Important for reducing fluoride concentration in the cell, thus reducing its toxicity.</text>
</comment>
<feature type="binding site" evidence="10">
    <location>
        <position position="68"/>
    </location>
    <ligand>
        <name>Na(+)</name>
        <dbReference type="ChEBI" id="CHEBI:29101"/>
        <note>structural</note>
    </ligand>
</feature>
<evidence type="ECO:0000256" key="8">
    <source>
        <dbReference type="ARBA" id="ARBA00035585"/>
    </source>
</evidence>